<dbReference type="Proteomes" id="UP001157109">
    <property type="component" value="Unassembled WGS sequence"/>
</dbReference>
<feature type="compositionally biased region" description="Low complexity" evidence="1">
    <location>
        <begin position="49"/>
        <end position="59"/>
    </location>
</feature>
<keyword evidence="4" id="KW-1185">Reference proteome</keyword>
<gene>
    <name evidence="3" type="ORF">GCM10025862_39210</name>
</gene>
<evidence type="ECO:0000313" key="4">
    <source>
        <dbReference type="Proteomes" id="UP001157109"/>
    </source>
</evidence>
<evidence type="ECO:0000256" key="2">
    <source>
        <dbReference type="SAM" id="SignalP"/>
    </source>
</evidence>
<name>A0ABQ6HWF7_9MICO</name>
<protein>
    <submittedName>
        <fullName evidence="3">Uncharacterized protein</fullName>
    </submittedName>
</protein>
<evidence type="ECO:0000256" key="1">
    <source>
        <dbReference type="SAM" id="MobiDB-lite"/>
    </source>
</evidence>
<accession>A0ABQ6HWF7</accession>
<proteinExistence type="predicted"/>
<comment type="caution">
    <text evidence="3">The sequence shown here is derived from an EMBL/GenBank/DDBJ whole genome shotgun (WGS) entry which is preliminary data.</text>
</comment>
<evidence type="ECO:0000313" key="3">
    <source>
        <dbReference type="EMBL" id="GMA21900.1"/>
    </source>
</evidence>
<feature type="signal peptide" evidence="2">
    <location>
        <begin position="1"/>
        <end position="34"/>
    </location>
</feature>
<sequence>MHRPIAAPVTTTLAVSLAATVTALTIASAPTAGATGEGRPAPTPAQPLTRAATKAPTKAAGFTPARTVGYPIQSASATPHGVWTAGLSGDSSAPRSVVVERLRDGRWSRTTLAVAATGSVQISALDDQEAWLTYPTATGSTLLRFDGKRWGAVALPAGVSTVTTLSDLPGGGAMIGSVVFGPPHATAWSYDARRHGWTFYGSIPETFSSFQQGFKQTRSGVVSIGALYRAEAVVTSSGGDWQGKGLVAQLGPIGSHVTDWHVLASGEVVALGAQQAPPPWGGVDLCKIVNPSTAQARWCSTNGRPIAASALLGDGSLVMARSANDQAGAGFTRRASITAPDTALRGSLGAGAVELSAAPGSLTVWAVTATGTGSQIQSYTAPKKPGRPSHR</sequence>
<dbReference type="EMBL" id="BSUJ01000001">
    <property type="protein sequence ID" value="GMA21900.1"/>
    <property type="molecule type" value="Genomic_DNA"/>
</dbReference>
<reference evidence="4" key="1">
    <citation type="journal article" date="2019" name="Int. J. Syst. Evol. Microbiol.">
        <title>The Global Catalogue of Microorganisms (GCM) 10K type strain sequencing project: providing services to taxonomists for standard genome sequencing and annotation.</title>
        <authorList>
            <consortium name="The Broad Institute Genomics Platform"/>
            <consortium name="The Broad Institute Genome Sequencing Center for Infectious Disease"/>
            <person name="Wu L."/>
            <person name="Ma J."/>
        </authorList>
    </citation>
    <scope>NUCLEOTIDE SEQUENCE [LARGE SCALE GENOMIC DNA]</scope>
    <source>
        <strain evidence="4">NBRC 105830</strain>
    </source>
</reference>
<feature type="region of interest" description="Disordered" evidence="1">
    <location>
        <begin position="31"/>
        <end position="59"/>
    </location>
</feature>
<feature type="chain" id="PRO_5047125845" evidence="2">
    <location>
        <begin position="35"/>
        <end position="391"/>
    </location>
</feature>
<dbReference type="RefSeq" id="WP_284285083.1">
    <property type="nucleotide sequence ID" value="NZ_BSUJ01000001.1"/>
</dbReference>
<organism evidence="3 4">
    <name type="scientific">Arsenicicoccus piscis</name>
    <dbReference type="NCBI Taxonomy" id="673954"/>
    <lineage>
        <taxon>Bacteria</taxon>
        <taxon>Bacillati</taxon>
        <taxon>Actinomycetota</taxon>
        <taxon>Actinomycetes</taxon>
        <taxon>Micrococcales</taxon>
        <taxon>Intrasporangiaceae</taxon>
        <taxon>Arsenicicoccus</taxon>
    </lineage>
</organism>
<keyword evidence="2" id="KW-0732">Signal</keyword>